<proteinExistence type="predicted"/>
<dbReference type="OrthoDB" id="4350at2759"/>
<dbReference type="InterPro" id="IPR003961">
    <property type="entry name" value="FN3_dom"/>
</dbReference>
<keyword evidence="3" id="KW-0732">Signal</keyword>
<dbReference type="EMBL" id="BRXZ01008030">
    <property type="protein sequence ID" value="GMI20030.1"/>
    <property type="molecule type" value="Genomic_DNA"/>
</dbReference>
<comment type="caution">
    <text evidence="4">The sequence shown here is derived from an EMBL/GenBank/DDBJ whole genome shotgun (WGS) entry which is preliminary data.</text>
</comment>
<evidence type="ECO:0000256" key="2">
    <source>
        <dbReference type="SAM" id="Phobius"/>
    </source>
</evidence>
<keyword evidence="5" id="KW-1185">Reference proteome</keyword>
<dbReference type="Proteomes" id="UP001165082">
    <property type="component" value="Unassembled WGS sequence"/>
</dbReference>
<evidence type="ECO:0000313" key="5">
    <source>
        <dbReference type="Proteomes" id="UP001165082"/>
    </source>
</evidence>
<protein>
    <submittedName>
        <fullName evidence="4">Uncharacterized protein</fullName>
    </submittedName>
</protein>
<accession>A0A9W7L1W9</accession>
<dbReference type="InterPro" id="IPR013783">
    <property type="entry name" value="Ig-like_fold"/>
</dbReference>
<name>A0A9W7L1W9_9STRA</name>
<organism evidence="4 5">
    <name type="scientific">Triparma retinervis</name>
    <dbReference type="NCBI Taxonomy" id="2557542"/>
    <lineage>
        <taxon>Eukaryota</taxon>
        <taxon>Sar</taxon>
        <taxon>Stramenopiles</taxon>
        <taxon>Ochrophyta</taxon>
        <taxon>Bolidophyceae</taxon>
        <taxon>Parmales</taxon>
        <taxon>Triparmaceae</taxon>
        <taxon>Triparma</taxon>
    </lineage>
</organism>
<feature type="transmembrane region" description="Helical" evidence="2">
    <location>
        <begin position="250"/>
        <end position="270"/>
    </location>
</feature>
<feature type="signal peptide" evidence="3">
    <location>
        <begin position="1"/>
        <end position="16"/>
    </location>
</feature>
<reference evidence="4" key="1">
    <citation type="submission" date="2022-07" db="EMBL/GenBank/DDBJ databases">
        <title>Genome analysis of Parmales, a sister group of diatoms, reveals the evolutionary specialization of diatoms from phago-mixotrophs to photoautotrophs.</title>
        <authorList>
            <person name="Ban H."/>
            <person name="Sato S."/>
            <person name="Yoshikawa S."/>
            <person name="Kazumasa Y."/>
            <person name="Nakamura Y."/>
            <person name="Ichinomiya M."/>
            <person name="Saitoh K."/>
            <person name="Sato N."/>
            <person name="Blanc-Mathieu R."/>
            <person name="Endo H."/>
            <person name="Kuwata A."/>
            <person name="Ogata H."/>
        </authorList>
    </citation>
    <scope>NUCLEOTIDE SEQUENCE</scope>
</reference>
<evidence type="ECO:0000313" key="4">
    <source>
        <dbReference type="EMBL" id="GMI20030.1"/>
    </source>
</evidence>
<keyword evidence="2" id="KW-0472">Membrane</keyword>
<keyword evidence="1" id="KW-0175">Coiled coil</keyword>
<keyword evidence="2" id="KW-0812">Transmembrane</keyword>
<keyword evidence="2" id="KW-1133">Transmembrane helix</keyword>
<dbReference type="Gene3D" id="2.60.40.10">
    <property type="entry name" value="Immunoglobulins"/>
    <property type="match status" value="1"/>
</dbReference>
<sequence>MKTILMIHTLIGAVNSFTPFTNSFTNTLTNTPPTSMSRAFVRSQTTTVRMADIDEDIDIEAMTLEEEVDALTEVEMKKTKFVSNLRNQNGVDYAPWMNINAEDEAKIRQLVKEKAEARRKRALQEQEVSGNLLEDSQAQELSGGGLRARALSEDEVELEWTTTNEGNTEGYVVRRRKARGDDWEVITDYKRWGPLVSKGPTGGTYRYVDNTADVGGWVYRISEVEKDGNESDLCQCLVEIQSKGEKLQGLVAAVGIAAIAIGGVVAGITLDPIQ</sequence>
<evidence type="ECO:0000256" key="3">
    <source>
        <dbReference type="SAM" id="SignalP"/>
    </source>
</evidence>
<feature type="chain" id="PRO_5040874793" evidence="3">
    <location>
        <begin position="17"/>
        <end position="274"/>
    </location>
</feature>
<evidence type="ECO:0000256" key="1">
    <source>
        <dbReference type="SAM" id="Coils"/>
    </source>
</evidence>
<gene>
    <name evidence="4" type="ORF">TrRE_jg2508</name>
</gene>
<dbReference type="AlphaFoldDB" id="A0A9W7L1W9"/>
<dbReference type="CDD" id="cd00063">
    <property type="entry name" value="FN3"/>
    <property type="match status" value="1"/>
</dbReference>
<feature type="coiled-coil region" evidence="1">
    <location>
        <begin position="100"/>
        <end position="127"/>
    </location>
</feature>